<evidence type="ECO:0000313" key="4">
    <source>
        <dbReference type="Proteomes" id="UP000649573"/>
    </source>
</evidence>
<feature type="domain" description="HTH cro/C1-type" evidence="2">
    <location>
        <begin position="18"/>
        <end position="78"/>
    </location>
</feature>
<feature type="region of interest" description="Disordered" evidence="1">
    <location>
        <begin position="161"/>
        <end position="185"/>
    </location>
</feature>
<keyword evidence="4" id="KW-1185">Reference proteome</keyword>
<dbReference type="PROSITE" id="PS50943">
    <property type="entry name" value="HTH_CROC1"/>
    <property type="match status" value="1"/>
</dbReference>
<dbReference type="InterPro" id="IPR001387">
    <property type="entry name" value="Cro/C1-type_HTH"/>
</dbReference>
<dbReference type="CDD" id="cd00093">
    <property type="entry name" value="HTH_XRE"/>
    <property type="match status" value="1"/>
</dbReference>
<reference evidence="4" key="1">
    <citation type="journal article" date="2019" name="Int. J. Syst. Evol. Microbiol.">
        <title>The Global Catalogue of Microorganisms (GCM) 10K type strain sequencing project: providing services to taxonomists for standard genome sequencing and annotation.</title>
        <authorList>
            <consortium name="The Broad Institute Genomics Platform"/>
            <consortium name="The Broad Institute Genome Sequencing Center for Infectious Disease"/>
            <person name="Wu L."/>
            <person name="Ma J."/>
        </authorList>
    </citation>
    <scope>NUCLEOTIDE SEQUENCE [LARGE SCALE GENOMIC DNA]</scope>
    <source>
        <strain evidence="4">JCM 3296</strain>
    </source>
</reference>
<proteinExistence type="predicted"/>
<organism evidence="3 4">
    <name type="scientific">Lentzea flava</name>
    <dbReference type="NCBI Taxonomy" id="103732"/>
    <lineage>
        <taxon>Bacteria</taxon>
        <taxon>Bacillati</taxon>
        <taxon>Actinomycetota</taxon>
        <taxon>Actinomycetes</taxon>
        <taxon>Pseudonocardiales</taxon>
        <taxon>Pseudonocardiaceae</taxon>
        <taxon>Lentzea</taxon>
    </lineage>
</organism>
<name>A0ABQ2V0W5_9PSEU</name>
<dbReference type="Proteomes" id="UP000649573">
    <property type="component" value="Unassembled WGS sequence"/>
</dbReference>
<dbReference type="RefSeq" id="WP_189257332.1">
    <property type="nucleotide sequence ID" value="NZ_BMRE01000035.1"/>
</dbReference>
<dbReference type="SMART" id="SM00530">
    <property type="entry name" value="HTH_XRE"/>
    <property type="match status" value="1"/>
</dbReference>
<comment type="caution">
    <text evidence="3">The sequence shown here is derived from an EMBL/GenBank/DDBJ whole genome shotgun (WGS) entry which is preliminary data.</text>
</comment>
<evidence type="ECO:0000313" key="3">
    <source>
        <dbReference type="EMBL" id="GGU61763.1"/>
    </source>
</evidence>
<sequence>MEDSAVHGAPMQTVISRMKALRTQRGLTAQGLAEAMTKAGVPWEVGVVTKLETGRRKSVSVAELFGLAAALRVSPLTLLLPELEAEYHVTPSLAAPAARVAQWLQGLRPLPSQDQEDEFYDTLPGYAFPPPTSDEEQRKALERLRGLQKQAQRALDAVMRSEGYITFPEEPTTDEDHHERSDQGD</sequence>
<dbReference type="Gene3D" id="1.10.260.40">
    <property type="entry name" value="lambda repressor-like DNA-binding domains"/>
    <property type="match status" value="1"/>
</dbReference>
<gene>
    <name evidence="3" type="ORF">GCM10010178_62430</name>
</gene>
<feature type="compositionally biased region" description="Basic and acidic residues" evidence="1">
    <location>
        <begin position="174"/>
        <end position="185"/>
    </location>
</feature>
<evidence type="ECO:0000259" key="2">
    <source>
        <dbReference type="PROSITE" id="PS50943"/>
    </source>
</evidence>
<evidence type="ECO:0000256" key="1">
    <source>
        <dbReference type="SAM" id="MobiDB-lite"/>
    </source>
</evidence>
<dbReference type="EMBL" id="BMRE01000035">
    <property type="protein sequence ID" value="GGU61763.1"/>
    <property type="molecule type" value="Genomic_DNA"/>
</dbReference>
<protein>
    <recommendedName>
        <fullName evidence="2">HTH cro/C1-type domain-containing protein</fullName>
    </recommendedName>
</protein>
<accession>A0ABQ2V0W5</accession>
<dbReference type="SUPFAM" id="SSF47413">
    <property type="entry name" value="lambda repressor-like DNA-binding domains"/>
    <property type="match status" value="1"/>
</dbReference>
<dbReference type="InterPro" id="IPR010982">
    <property type="entry name" value="Lambda_DNA-bd_dom_sf"/>
</dbReference>